<keyword evidence="1" id="KW-0812">Transmembrane</keyword>
<dbReference type="RefSeq" id="WP_119642174.1">
    <property type="nucleotide sequence ID" value="NZ_QXFJ01000031.1"/>
</dbReference>
<reference evidence="2 4" key="1">
    <citation type="submission" date="2018-08" db="EMBL/GenBank/DDBJ databases">
        <title>Proposal of Muricauda 72 sp.nov. and Muricauda NH166 sp.nov., isolated from seawater.</title>
        <authorList>
            <person name="Cheng H."/>
            <person name="Wu Y.-H."/>
            <person name="Guo L.-L."/>
            <person name="Xu X.-W."/>
        </authorList>
    </citation>
    <scope>NUCLEOTIDE SEQUENCE [LARGE SCALE GENOMIC DNA]</scope>
    <source>
        <strain evidence="2 4">NH166</strain>
    </source>
</reference>
<feature type="transmembrane region" description="Helical" evidence="1">
    <location>
        <begin position="80"/>
        <end position="97"/>
    </location>
</feature>
<keyword evidence="5" id="KW-1185">Reference proteome</keyword>
<dbReference type="EMBL" id="VNWL01000030">
    <property type="protein sequence ID" value="TXJ99466.1"/>
    <property type="molecule type" value="Genomic_DNA"/>
</dbReference>
<dbReference type="AlphaFoldDB" id="A0A418N303"/>
<evidence type="ECO:0000313" key="4">
    <source>
        <dbReference type="Proteomes" id="UP000284189"/>
    </source>
</evidence>
<dbReference type="EMBL" id="QXFJ01000031">
    <property type="protein sequence ID" value="RIV67642.1"/>
    <property type="molecule type" value="Genomic_DNA"/>
</dbReference>
<reference evidence="3 5" key="2">
    <citation type="submission" date="2019-07" db="EMBL/GenBank/DDBJ databases">
        <title>Draft genome of two Muricauda strains isolated from deep sea.</title>
        <authorList>
            <person name="Sun C."/>
        </authorList>
    </citation>
    <scope>NUCLEOTIDE SEQUENCE [LARGE SCALE GENOMIC DNA]</scope>
    <source>
        <strain evidence="3 5">NH166</strain>
    </source>
</reference>
<name>A0A418N303_9FLAO</name>
<feature type="transmembrane region" description="Helical" evidence="1">
    <location>
        <begin position="210"/>
        <end position="231"/>
    </location>
</feature>
<sequence length="400" mass="46816">MKERSYQRHIQVAMAYFIMAALLGILLRSYPIFFFGFHYRYMVHAHSHIALLGWVYVAMTTLLHYCFVEKDTSGKRYRRIFGATQVTLIGMLLTFPFQGYALFSIIFSTLFLIVSYVFFYHFSKHIHPKFRDSKALVCMKAALWYMVISSLGPWALGVIMTTLGAQSIWYRLAIYFYLHFQYNGWMVLTLIGLFLFALEQRGFVFPKKRFIQFFWALNIGIVLSFFLSALWTKPSTWIYLAAGLGAMAQLYAMVLLWLMTTNGFLALPLSKMQDRLLKTAMVLLCIKLILQLLTTFPYFARMAVTYLDLTIGYLHLTFLGGISIGLFFFVDYFGLFRISRSTYRWYFLGFLLTEILIFYRGFMVWQHWTMPKGFMEILALSSLLILIGLCGMFLQNHKRT</sequence>
<feature type="transmembrane region" description="Helical" evidence="1">
    <location>
        <begin position="103"/>
        <end position="122"/>
    </location>
</feature>
<accession>A0A418N303</accession>
<feature type="transmembrane region" description="Helical" evidence="1">
    <location>
        <begin position="312"/>
        <end position="333"/>
    </location>
</feature>
<dbReference type="OrthoDB" id="2827525at2"/>
<evidence type="ECO:0000256" key="1">
    <source>
        <dbReference type="SAM" id="Phobius"/>
    </source>
</evidence>
<feature type="transmembrane region" description="Helical" evidence="1">
    <location>
        <begin position="49"/>
        <end position="68"/>
    </location>
</feature>
<feature type="transmembrane region" description="Helical" evidence="1">
    <location>
        <begin position="280"/>
        <end position="300"/>
    </location>
</feature>
<keyword evidence="1" id="KW-1133">Transmembrane helix</keyword>
<gene>
    <name evidence="2" type="ORF">D2U88_19155</name>
    <name evidence="3" type="ORF">FQ019_18935</name>
</gene>
<evidence type="ECO:0000313" key="3">
    <source>
        <dbReference type="EMBL" id="TXJ99466.1"/>
    </source>
</evidence>
<comment type="caution">
    <text evidence="2">The sequence shown here is derived from an EMBL/GenBank/DDBJ whole genome shotgun (WGS) entry which is preliminary data.</text>
</comment>
<dbReference type="Proteomes" id="UP000321528">
    <property type="component" value="Unassembled WGS sequence"/>
</dbReference>
<feature type="transmembrane region" description="Helical" evidence="1">
    <location>
        <begin position="143"/>
        <end position="168"/>
    </location>
</feature>
<feature type="transmembrane region" description="Helical" evidence="1">
    <location>
        <begin position="237"/>
        <end position="259"/>
    </location>
</feature>
<feature type="transmembrane region" description="Helical" evidence="1">
    <location>
        <begin position="12"/>
        <end position="37"/>
    </location>
</feature>
<organism evidence="2 4">
    <name type="scientific">Flagellimonas aequoris</name>
    <dbReference type="NCBI Taxonomy" id="2306997"/>
    <lineage>
        <taxon>Bacteria</taxon>
        <taxon>Pseudomonadati</taxon>
        <taxon>Bacteroidota</taxon>
        <taxon>Flavobacteriia</taxon>
        <taxon>Flavobacteriales</taxon>
        <taxon>Flavobacteriaceae</taxon>
        <taxon>Flagellimonas</taxon>
    </lineage>
</organism>
<dbReference type="Proteomes" id="UP000284189">
    <property type="component" value="Unassembled WGS sequence"/>
</dbReference>
<keyword evidence="1" id="KW-0472">Membrane</keyword>
<protein>
    <submittedName>
        <fullName evidence="2">Uncharacterized protein</fullName>
    </submittedName>
</protein>
<proteinExistence type="predicted"/>
<feature type="transmembrane region" description="Helical" evidence="1">
    <location>
        <begin position="377"/>
        <end position="394"/>
    </location>
</feature>
<evidence type="ECO:0000313" key="5">
    <source>
        <dbReference type="Proteomes" id="UP000321528"/>
    </source>
</evidence>
<evidence type="ECO:0000313" key="2">
    <source>
        <dbReference type="EMBL" id="RIV67642.1"/>
    </source>
</evidence>
<feature type="transmembrane region" description="Helical" evidence="1">
    <location>
        <begin position="174"/>
        <end position="198"/>
    </location>
</feature>
<feature type="transmembrane region" description="Helical" evidence="1">
    <location>
        <begin position="345"/>
        <end position="365"/>
    </location>
</feature>